<evidence type="ECO:0000313" key="7">
    <source>
        <dbReference type="EMBL" id="QEL19745.1"/>
    </source>
</evidence>
<evidence type="ECO:0000256" key="4">
    <source>
        <dbReference type="ARBA" id="ARBA00023065"/>
    </source>
</evidence>
<evidence type="ECO:0000313" key="8">
    <source>
        <dbReference type="Proteomes" id="UP000324974"/>
    </source>
</evidence>
<keyword evidence="2" id="KW-0677">Repeat</keyword>
<dbReference type="InterPro" id="IPR003644">
    <property type="entry name" value="Calx_beta"/>
</dbReference>
<organism evidence="7 8">
    <name type="scientific">Limnoglobus roseus</name>
    <dbReference type="NCBI Taxonomy" id="2598579"/>
    <lineage>
        <taxon>Bacteria</taxon>
        <taxon>Pseudomonadati</taxon>
        <taxon>Planctomycetota</taxon>
        <taxon>Planctomycetia</taxon>
        <taxon>Gemmatales</taxon>
        <taxon>Gemmataceae</taxon>
        <taxon>Limnoglobus</taxon>
    </lineage>
</organism>
<keyword evidence="3" id="KW-0106">Calcium</keyword>
<dbReference type="OrthoDB" id="9757947at2"/>
<feature type="region of interest" description="Disordered" evidence="5">
    <location>
        <begin position="1"/>
        <end position="23"/>
    </location>
</feature>
<evidence type="ECO:0000256" key="3">
    <source>
        <dbReference type="ARBA" id="ARBA00022837"/>
    </source>
</evidence>
<feature type="domain" description="Calx-beta" evidence="6">
    <location>
        <begin position="740"/>
        <end position="839"/>
    </location>
</feature>
<sequence length="3580" mass="357577">MAANWLNSLFPRPTSRTTRRSGKPMLAKPNLVTLEDRSTPAVISIADASIMEGNAGQQMLVFTVTSDAKAAGTPITFTYSTANGSATAGSDYDAVTNAAGQIDDGTDTTTVSVLINGDQTVEADEDFTVTITATSAGDTVGDDTGTGTILNDDAAVVSISSPSVTEGGMLSFSVSIDNPVDSAVTSDRKTQDGTATVADADYTAVANGNVQLFAANSTTAFTINVATTADGTVELNETLSLILSNLAAGGRNVTFSGGGASLTGTGTILNDDAAVVSISSPSVTEGGMLSFSVSIDNPVDSAVTSDRKTQDGTATVADADYTAVANGNVQLFAANSTTAFTINVATTADGTVELNETLSLILSNLAAGGRNVTFSGGGASLTGTGTILNDDAAVVSISSPSVTEGGMLSFSVSIDNPVDSAVTSDRKTQDGTATVADADYTAVANGNVQLFAANSTTAFTINVATTADGTVELNETLSLILSNLAAGGRNVTFSGGGASLTGTGTILNDDAAVVSISSPSVTEGGMLSFSVSIDNPVDSAVTSDRKTQDGTATVADADYTAVANGNVQLFAANSTTAFTINVATTADGTVELNETLSLILSNLAAGGRNVTFSGGGASLTGTGTILNDDAAVVSISSPSVTEGGMLSFSVSIDNPVDSAVTSDRKTQDGTATVADADYTAVANGNVQLFAANSTTAFTINVATTADGTVELNETLSLILSNLAAGGRNVTFSGGGASLTGTGTILNDDAAVVSISSPSVTEGGMLSFSVSIDNPVDSAVTSDRKTQDGTATVADADYTAVANGNVQLFAANSTTAFTINVATTADGTVELNETLSLILSNLAAGGRNVTFSGGGASLTGTGTILNDDAAVVSIADSSAMEGAAVTFTATLTNPVDVDVTVMLTPSKGGADTATATTDFDTTVKTITILAGQLTGSTTVNTVQDTLVEPDETFTATLSALAAGGRNVMILGAGTATGTITNDDKTTLTVSTTSTVTEGDAGTVLLTFTVTSSKAVQGGFQVAYNTADGTATAGSGDYVALPAGGAGQMLTFTGATDGEAQMFTVMVNGDKIVEANETILGQLGTVTPNDPTVQTSAFIEVNGVGTILDDDMTTLTVSSPTIVEGTGGSTMLMFTVTSSNAVQGGFTVAYNTADGTANAGSDYTTASGVLTFAGTVGEVQTFTVTINPDSTVEQPTETFAAQLGVVTPTNPLIPTSKFTKVNGTGSITDDDSTALTIQNVVQAENGGPMTFTVTLSNPVQGGFTVNYKTTDGTAVSTSGGVVGDNDFVSTMGTLTFAGTAGETQTFTVTINGDNVVEASELFTVSLNTVVPTNPLIPASKIDATGTATGTIVNDDSATVNIDSQVSPESGVITFNVTLTNQVDTTVMVTFNTANGTAIAGAAAGPGVDFIGVNGLTVTFAPGVTAQTVTVNPVDDARVEGTEAFTATISNLVTNRSVTIGTATGTGTILDNDLAVLSFAPANAALEDNAPASFDVTLTIVPSAGSVGTPGLDRQIVTTVDPFLGTVAGKATLGPVTAGDYVITGSTTVTFNPADAPGSLTFNQTVPLQIFEDLTNEGDETVEFTLNSTNTIDGTGGQVRYYTTANTSVPTPNFVNVFTIQNDDAVVRTYDATVAGTYRLVRNGANVQLFLNNALIAQDLFAATPSAIVLNGTVGDDTFIIDMSGGNPIPTGGVTFNGNAGNDTLIVDRTDPTNGNTPFGGTLTFNGGNQSVGDTLILTGGNYANITDTFTNATDGSLATDLGAINYTGAESAQLNVASVQNLTFNLPTVAANNATLQDAGAGSTLTGVAFVNTSFTKPTANLNVNQGTANDLLTVGPGGLNSVANINLGTSASPFKTITQTGAVTTTGNASYFAGTIALNNTLKAANVTLVAGTSATQTGAITTGLLTLGEANNAGDYTLAAANDVQALTVPQAKSVTFNDANDVTVANAKTTANLLVTAGNSLTVPSGITVQSTAGSVTLTATNTVTIAPTATVTSANGTTLTAGSNLAIGSAATVQSTAGSVALTAGNDLSVATMAVVRSAAGTTLSAGKALAIGSAATVQSTAGSVSLTAGTNLTVSPTATVQSATGTAATAGKNLTISGATVQATAGGITLNSGDDFTAVGAVLSAALNKTIAIAIDTDNSGPATADLRTATITAMATTLVGNANADTFRVTGYTTPVAIDGKNPTAAPGDVLEFDAQNKVVTATVNSFDTAGAPVSYVNIETITVLNAGTFTLNGTNGDDRVTVRATGTPGAPLSYQFDGQPAVIVTPVPSFTFNGLAGRDTLIADFSNGSPIPAGGITFNGGADADFGLAVVGNANNAASLTTNKIGPDLSGVVVVDSGTITYSGLETSSEVDISGIVNVNVNLMVPDGNVTINNSSASQTRKITTDALAVAGTTTPVVRLSNNTNVIIATDPNNGGADNVTIAGGTNAHNNTNLTISAPDDAITATGPLAVNGNLTVIGNAITVQANANLTAGGDLVVTNNGTLTIGSATLTGQHVTQTAVNPVVLTGDAVVAGTATTGNTITFNGPIDGPGGLTANTAGNTVFNKAVGGTTALSKLVTDAGGLTLINGGLVKTATLQSYGDKAVTSVNGTQLIATGGAINFLDELAPTIDGFDLVIGGPNVDITASKGVASDKKYGSLQIVNTNNATFNGPVTTLSKVEQVAGSGTTTFNGPVTSPTVLIDNGNVVTFNGAVVAATRVEQVNATGTTTFNGAVTSPLVLIDNAGDVTFNGAVAAATRVELGNVTGAAKFASTVTSPVVQVDNGNVVVFGGAVETNGGVFEQKFSKSLTFNGVVNSGTVLIDDGVDVTFNGAVTVGDKIVQTTGTGKTTFSDVTANGTTGVTGGKTGGAVNINTNAIVFNGNVSAPNAPIVLGLTGTTGSVTQPNALAGLSTTKLYLRGDGTNLTFNLNSPVNTFTAGTPPAAGDTTFVSTGEVFANVGGGSINVRDKTDLVIAFENPASPATAIRVGNNGSVTLSTSGNFTAVDPVARVGNAPTTKLLDVGSGGTVQVNFGFDFPAGVTDPTVPSFNVTFAAEATASKVVLGQPLVGGDPTLTNRFKDVFTVRPLSTAQLFVNGNLPVTSDGTAFAPFDTLNPLFKGVTGISLSTSGNGNGVYTFTGFQPLTFESIETLGGLSVEAFAVQTAPRQGSTDASGYVVRLAISQITDKGANVSPLGGNISGTGITNNAFVVSPVLNSSSTSFKAPTLAIGDVNGDGTADLIIANGAGDAPLVTVVDGAVLTSLPPGASINLGALQPSQILTQFFAYEETFRGGVNVAVADLNGDGRAEIVVGSGVGGGPVIRVFSITDAKGNGDPSKGLTVFNNFKPLISFPAYELSFRGGVNVAVGDLNGDGRPEIIAGAGVLGGPRVRIYDGAHVLDTLAVLNDFFAYEPSYRGGVLVAAGRYDSDSIDDLMTAPGSNGGPRLRIFQGTQDMSAALFTSQDPPTIVNTFAFTNSTGLISTDQTNNLGVGSISFGSSADGSGGNRSVLVSRPRGAAFEVLKFTHGSTLDVVNGNDTTFASEGSNQMYQTVLNQNSDFVDLTDPNLILANPNTPRVLVPFTQLRSGGSVAGGSVSSN</sequence>
<dbReference type="Proteomes" id="UP000324974">
    <property type="component" value="Chromosome"/>
</dbReference>
<dbReference type="Gene3D" id="2.60.40.2030">
    <property type="match status" value="12"/>
</dbReference>
<dbReference type="SUPFAM" id="SSF69318">
    <property type="entry name" value="Integrin alpha N-terminal domain"/>
    <property type="match status" value="1"/>
</dbReference>
<feature type="domain" description="Calx-beta" evidence="6">
    <location>
        <begin position="1345"/>
        <end position="1447"/>
    </location>
</feature>
<dbReference type="SUPFAM" id="SSF141072">
    <property type="entry name" value="CalX-like"/>
    <property type="match status" value="12"/>
</dbReference>
<dbReference type="KEGG" id="lrs:PX52LOC_06824"/>
<reference evidence="8" key="1">
    <citation type="submission" date="2019-08" db="EMBL/GenBank/DDBJ databases">
        <title>Limnoglobus roseus gen. nov., sp. nov., a novel freshwater planctomycete with a giant genome from the family Gemmataceae.</title>
        <authorList>
            <person name="Kulichevskaya I.S."/>
            <person name="Naumoff D.G."/>
            <person name="Miroshnikov K."/>
            <person name="Ivanova A."/>
            <person name="Philippov D.A."/>
            <person name="Hakobyan A."/>
            <person name="Rijpstra I.C."/>
            <person name="Sinninghe Damste J.S."/>
            <person name="Liesack W."/>
            <person name="Dedysh S.N."/>
        </authorList>
    </citation>
    <scope>NUCLEOTIDE SEQUENCE [LARGE SCALE GENOMIC DNA]</scope>
    <source>
        <strain evidence="8">PX52</strain>
    </source>
</reference>
<accession>A0A5C1AMD6</accession>
<dbReference type="InterPro" id="IPR051171">
    <property type="entry name" value="CaCA"/>
</dbReference>
<feature type="domain" description="Calx-beta" evidence="6">
    <location>
        <begin position="621"/>
        <end position="720"/>
    </location>
</feature>
<dbReference type="GO" id="GO:0030001">
    <property type="term" value="P:metal ion transport"/>
    <property type="evidence" value="ECO:0007669"/>
    <property type="project" value="TreeGrafter"/>
</dbReference>
<evidence type="ECO:0000256" key="1">
    <source>
        <dbReference type="ARBA" id="ARBA00022729"/>
    </source>
</evidence>
<feature type="domain" description="Calx-beta" evidence="6">
    <location>
        <begin position="264"/>
        <end position="363"/>
    </location>
</feature>
<protein>
    <recommendedName>
        <fullName evidence="6">Calx-beta domain-containing protein</fullName>
    </recommendedName>
</protein>
<evidence type="ECO:0000259" key="6">
    <source>
        <dbReference type="SMART" id="SM00237"/>
    </source>
</evidence>
<keyword evidence="8" id="KW-1185">Reference proteome</keyword>
<feature type="domain" description="Calx-beta" evidence="6">
    <location>
        <begin position="1101"/>
        <end position="1202"/>
    </location>
</feature>
<evidence type="ECO:0000256" key="2">
    <source>
        <dbReference type="ARBA" id="ARBA00022737"/>
    </source>
</evidence>
<dbReference type="PANTHER" id="PTHR11878:SF65">
    <property type="entry name" value="NA_CA-EXCHANGE PROTEIN, ISOFORM G"/>
    <property type="match status" value="1"/>
</dbReference>
<dbReference type="InterPro" id="IPR038081">
    <property type="entry name" value="CalX-like_sf"/>
</dbReference>
<proteinExistence type="predicted"/>
<feature type="domain" description="Calx-beta" evidence="6">
    <location>
        <begin position="30"/>
        <end position="132"/>
    </location>
</feature>
<dbReference type="EMBL" id="CP042425">
    <property type="protein sequence ID" value="QEL19745.1"/>
    <property type="molecule type" value="Genomic_DNA"/>
</dbReference>
<dbReference type="Pfam" id="PF03160">
    <property type="entry name" value="Calx-beta"/>
    <property type="match status" value="11"/>
</dbReference>
<feature type="domain" description="Calx-beta" evidence="6">
    <location>
        <begin position="502"/>
        <end position="601"/>
    </location>
</feature>
<gene>
    <name evidence="7" type="ORF">PX52LOC_06824</name>
</gene>
<keyword evidence="4" id="KW-0406">Ion transport</keyword>
<feature type="domain" description="Calx-beta" evidence="6">
    <location>
        <begin position="145"/>
        <end position="244"/>
    </location>
</feature>
<feature type="domain" description="Calx-beta" evidence="6">
    <location>
        <begin position="1221"/>
        <end position="1325"/>
    </location>
</feature>
<dbReference type="GO" id="GO:0007154">
    <property type="term" value="P:cell communication"/>
    <property type="evidence" value="ECO:0007669"/>
    <property type="project" value="InterPro"/>
</dbReference>
<dbReference type="GO" id="GO:0016020">
    <property type="term" value="C:membrane"/>
    <property type="evidence" value="ECO:0007669"/>
    <property type="project" value="InterPro"/>
</dbReference>
<keyword evidence="1" id="KW-0732">Signal</keyword>
<dbReference type="InterPro" id="IPR028994">
    <property type="entry name" value="Integrin_alpha_N"/>
</dbReference>
<evidence type="ECO:0000256" key="5">
    <source>
        <dbReference type="SAM" id="MobiDB-lite"/>
    </source>
</evidence>
<dbReference type="PANTHER" id="PTHR11878">
    <property type="entry name" value="SODIUM/CALCIUM EXCHANGER"/>
    <property type="match status" value="1"/>
</dbReference>
<dbReference type="RefSeq" id="WP_149114107.1">
    <property type="nucleotide sequence ID" value="NZ_CP042425.1"/>
</dbReference>
<dbReference type="SMART" id="SM00237">
    <property type="entry name" value="Calx_beta"/>
    <property type="match status" value="11"/>
</dbReference>
<keyword evidence="4" id="KW-0813">Transport</keyword>
<feature type="domain" description="Calx-beta" evidence="6">
    <location>
        <begin position="383"/>
        <end position="482"/>
    </location>
</feature>
<feature type="domain" description="Calx-beta" evidence="6">
    <location>
        <begin position="859"/>
        <end position="957"/>
    </location>
</feature>
<name>A0A5C1AMD6_9BACT</name>